<dbReference type="SUPFAM" id="SSF103190">
    <property type="entry name" value="Sensory domain-like"/>
    <property type="match status" value="1"/>
</dbReference>
<protein>
    <recommendedName>
        <fullName evidence="14">Sensor-like histidine kinase SenX3</fullName>
        <ecNumber evidence="3">2.7.13.3</ecNumber>
    </recommendedName>
</protein>
<keyword evidence="8" id="KW-0547">Nucleotide-binding</keyword>
<evidence type="ECO:0000256" key="9">
    <source>
        <dbReference type="ARBA" id="ARBA00022777"/>
    </source>
</evidence>
<feature type="domain" description="Histidine kinase" evidence="16">
    <location>
        <begin position="335"/>
        <end position="529"/>
    </location>
</feature>
<name>A0ABX0SWH7_9PSEU</name>
<dbReference type="InterPro" id="IPR004358">
    <property type="entry name" value="Sig_transdc_His_kin-like_C"/>
</dbReference>
<keyword evidence="10" id="KW-0067">ATP-binding</keyword>
<evidence type="ECO:0000256" key="6">
    <source>
        <dbReference type="ARBA" id="ARBA00022679"/>
    </source>
</evidence>
<reference evidence="17 18" key="1">
    <citation type="submission" date="2020-03" db="EMBL/GenBank/DDBJ databases">
        <title>Sequencing the genomes of 1000 actinobacteria strains.</title>
        <authorList>
            <person name="Klenk H.-P."/>
        </authorList>
    </citation>
    <scope>NUCLEOTIDE SEQUENCE [LARGE SCALE GENOMIC DNA]</scope>
    <source>
        <strain evidence="17 18">DSM 45668</strain>
    </source>
</reference>
<evidence type="ECO:0000256" key="2">
    <source>
        <dbReference type="ARBA" id="ARBA00004651"/>
    </source>
</evidence>
<evidence type="ECO:0000256" key="3">
    <source>
        <dbReference type="ARBA" id="ARBA00012438"/>
    </source>
</evidence>
<keyword evidence="7 15" id="KW-0812">Transmembrane</keyword>
<dbReference type="Pfam" id="PF14689">
    <property type="entry name" value="SPOB_a"/>
    <property type="match status" value="1"/>
</dbReference>
<evidence type="ECO:0000256" key="14">
    <source>
        <dbReference type="ARBA" id="ARBA00039401"/>
    </source>
</evidence>
<keyword evidence="13 15" id="KW-0472">Membrane</keyword>
<evidence type="ECO:0000313" key="18">
    <source>
        <dbReference type="Proteomes" id="UP000754495"/>
    </source>
</evidence>
<feature type="transmembrane region" description="Helical" evidence="15">
    <location>
        <begin position="170"/>
        <end position="195"/>
    </location>
</feature>
<gene>
    <name evidence="17" type="ORF">FHX46_003842</name>
</gene>
<dbReference type="PROSITE" id="PS50109">
    <property type="entry name" value="HIS_KIN"/>
    <property type="match status" value="1"/>
</dbReference>
<evidence type="ECO:0000256" key="4">
    <source>
        <dbReference type="ARBA" id="ARBA00022475"/>
    </source>
</evidence>
<keyword evidence="18" id="KW-1185">Reference proteome</keyword>
<keyword evidence="6 17" id="KW-0808">Transferase</keyword>
<dbReference type="Proteomes" id="UP000754495">
    <property type="component" value="Unassembled WGS sequence"/>
</dbReference>
<dbReference type="Pfam" id="PF00989">
    <property type="entry name" value="PAS"/>
    <property type="match status" value="1"/>
</dbReference>
<evidence type="ECO:0000259" key="16">
    <source>
        <dbReference type="PROSITE" id="PS50109"/>
    </source>
</evidence>
<dbReference type="InterPro" id="IPR016120">
    <property type="entry name" value="Sig_transdc_His_kin_SpoOB"/>
</dbReference>
<evidence type="ECO:0000256" key="8">
    <source>
        <dbReference type="ARBA" id="ARBA00022741"/>
    </source>
</evidence>
<dbReference type="Gene3D" id="3.30.565.10">
    <property type="entry name" value="Histidine kinase-like ATPase, C-terminal domain"/>
    <property type="match status" value="1"/>
</dbReference>
<dbReference type="InterPro" id="IPR033463">
    <property type="entry name" value="sCache_3"/>
</dbReference>
<dbReference type="SUPFAM" id="SSF55874">
    <property type="entry name" value="ATPase domain of HSP90 chaperone/DNA topoisomerase II/histidine kinase"/>
    <property type="match status" value="1"/>
</dbReference>
<evidence type="ECO:0000256" key="13">
    <source>
        <dbReference type="ARBA" id="ARBA00023136"/>
    </source>
</evidence>
<comment type="catalytic activity">
    <reaction evidence="1">
        <text>ATP + protein L-histidine = ADP + protein N-phospho-L-histidine.</text>
        <dbReference type="EC" id="2.7.13.3"/>
    </reaction>
</comment>
<dbReference type="Gene3D" id="3.30.450.20">
    <property type="entry name" value="PAS domain"/>
    <property type="match status" value="2"/>
</dbReference>
<proteinExistence type="predicted"/>
<keyword evidence="4" id="KW-1003">Cell membrane</keyword>
<evidence type="ECO:0000256" key="1">
    <source>
        <dbReference type="ARBA" id="ARBA00000085"/>
    </source>
</evidence>
<keyword evidence="11 15" id="KW-1133">Transmembrane helix</keyword>
<sequence>MDNGVFARLRFSRQILILQIAVVALVLVVGMALVSWLLWSTLRDQYGERALGIAHTVSVDPVVVAGAAARRPGGELEERVRAVTARTGALFVVITDDQGIRLAHPDPAQIGERVSTDPSEALAGNDVVSEVQEGTLGVSVRSKTPIRAPEGRVVGEVSVGYRIGAATGDLIRLVLLSAAFAAGALALGAGASALLTRRLHRLTHGLEPRELTELLYEREAVLHGIGEGMLAVDAKGRVSARNAEAERLLGRPLPVGAELSALDLSPRLRRAVAQTESVDNLLAVAGDRVLVVNSRAVHRDDRDLGTVLTLRDRTDLDALTRELDAVRSLSDGLRAQRHEFRNRLHTLSGLLQLGHNGEAIEYLQTLTETAIAPGGLGDAVTDPYLRALVSAKIAQAREKDVELRLSDDSWVRGTVTDPSVANTVVGNLLDNAVHAARIGPRRPATVEIALLQQGADLHVSVVDSGAGVAATIRDTVFDEGVSTKLTPGHGLGLALARQAARARGGDVWLADPGGEHRGALFVAALPGLLSEEEHP</sequence>
<dbReference type="SUPFAM" id="SSF55890">
    <property type="entry name" value="Sporulation response regulatory protein Spo0B"/>
    <property type="match status" value="1"/>
</dbReference>
<feature type="transmembrane region" description="Helical" evidence="15">
    <location>
        <begin position="16"/>
        <end position="39"/>
    </location>
</feature>
<dbReference type="RefSeq" id="WP_243871310.1">
    <property type="nucleotide sequence ID" value="NZ_JAANOU010000001.1"/>
</dbReference>
<evidence type="ECO:0000256" key="15">
    <source>
        <dbReference type="SAM" id="Phobius"/>
    </source>
</evidence>
<comment type="subcellular location">
    <subcellularLocation>
        <location evidence="2">Cell membrane</location>
        <topology evidence="2">Multi-pass membrane protein</topology>
    </subcellularLocation>
</comment>
<accession>A0ABX0SWH7</accession>
<evidence type="ECO:0000256" key="5">
    <source>
        <dbReference type="ARBA" id="ARBA00022553"/>
    </source>
</evidence>
<dbReference type="SMART" id="SM00387">
    <property type="entry name" value="HATPase_c"/>
    <property type="match status" value="1"/>
</dbReference>
<dbReference type="InterPro" id="IPR003594">
    <property type="entry name" value="HATPase_dom"/>
</dbReference>
<dbReference type="InterPro" id="IPR029151">
    <property type="entry name" value="Sensor-like_sf"/>
</dbReference>
<comment type="caution">
    <text evidence="17">The sequence shown here is derived from an EMBL/GenBank/DDBJ whole genome shotgun (WGS) entry which is preliminary data.</text>
</comment>
<dbReference type="InterPro" id="IPR013767">
    <property type="entry name" value="PAS_fold"/>
</dbReference>
<dbReference type="EC" id="2.7.13.3" evidence="3"/>
<dbReference type="EMBL" id="JAANOU010000001">
    <property type="protein sequence ID" value="NIH81312.1"/>
    <property type="molecule type" value="Genomic_DNA"/>
</dbReference>
<dbReference type="InterPro" id="IPR039506">
    <property type="entry name" value="SPOB_a"/>
</dbReference>
<evidence type="ECO:0000313" key="17">
    <source>
        <dbReference type="EMBL" id="NIH81312.1"/>
    </source>
</evidence>
<dbReference type="InterPro" id="IPR036890">
    <property type="entry name" value="HATPase_C_sf"/>
</dbReference>
<dbReference type="InterPro" id="IPR050351">
    <property type="entry name" value="BphY/WalK/GraS-like"/>
</dbReference>
<evidence type="ECO:0000256" key="7">
    <source>
        <dbReference type="ARBA" id="ARBA00022692"/>
    </source>
</evidence>
<evidence type="ECO:0000256" key="10">
    <source>
        <dbReference type="ARBA" id="ARBA00022840"/>
    </source>
</evidence>
<dbReference type="PRINTS" id="PR00344">
    <property type="entry name" value="BCTRLSENSOR"/>
</dbReference>
<keyword evidence="12" id="KW-0902">Two-component regulatory system</keyword>
<organism evidence="17 18">
    <name type="scientific">Amycolatopsis viridis</name>
    <dbReference type="NCBI Taxonomy" id="185678"/>
    <lineage>
        <taxon>Bacteria</taxon>
        <taxon>Bacillati</taxon>
        <taxon>Actinomycetota</taxon>
        <taxon>Actinomycetes</taxon>
        <taxon>Pseudonocardiales</taxon>
        <taxon>Pseudonocardiaceae</taxon>
        <taxon>Amycolatopsis</taxon>
    </lineage>
</organism>
<dbReference type="Pfam" id="PF17203">
    <property type="entry name" value="sCache_3_2"/>
    <property type="match status" value="1"/>
</dbReference>
<dbReference type="InterPro" id="IPR005467">
    <property type="entry name" value="His_kinase_dom"/>
</dbReference>
<dbReference type="PANTHER" id="PTHR42878:SF7">
    <property type="entry name" value="SENSOR HISTIDINE KINASE GLRK"/>
    <property type="match status" value="1"/>
</dbReference>
<evidence type="ECO:0000256" key="12">
    <source>
        <dbReference type="ARBA" id="ARBA00023012"/>
    </source>
</evidence>
<dbReference type="PANTHER" id="PTHR42878">
    <property type="entry name" value="TWO-COMPONENT HISTIDINE KINASE"/>
    <property type="match status" value="1"/>
</dbReference>
<dbReference type="GO" id="GO:0004673">
    <property type="term" value="F:protein histidine kinase activity"/>
    <property type="evidence" value="ECO:0007669"/>
    <property type="project" value="UniProtKB-EC"/>
</dbReference>
<dbReference type="Pfam" id="PF02518">
    <property type="entry name" value="HATPase_c"/>
    <property type="match status" value="1"/>
</dbReference>
<keyword evidence="9 17" id="KW-0418">Kinase</keyword>
<evidence type="ECO:0000256" key="11">
    <source>
        <dbReference type="ARBA" id="ARBA00022989"/>
    </source>
</evidence>
<dbReference type="Gene3D" id="1.10.287.130">
    <property type="match status" value="1"/>
</dbReference>
<keyword evidence="5" id="KW-0597">Phosphoprotein</keyword>